<sequence length="97" mass="11450">MRQDHGKHDWSWWKSEVITKWVNNSWRFGMENAFESATSNSENDKTLNWFLKQKNRLSALHPGMSDTMINMKISRKCGEELEHSIKCRCVEPCSTED</sequence>
<proteinExistence type="predicted"/>
<reference evidence="1" key="1">
    <citation type="submission" date="2021-03" db="EMBL/GenBank/DDBJ databases">
        <title>Draft genome sequence of rust myrtle Austropuccinia psidii MF-1, a brazilian biotype.</title>
        <authorList>
            <person name="Quecine M.C."/>
            <person name="Pachon D.M.R."/>
            <person name="Bonatelli M.L."/>
            <person name="Correr F.H."/>
            <person name="Franceschini L.M."/>
            <person name="Leite T.F."/>
            <person name="Margarido G.R.A."/>
            <person name="Almeida C.A."/>
            <person name="Ferrarezi J.A."/>
            <person name="Labate C.A."/>
        </authorList>
    </citation>
    <scope>NUCLEOTIDE SEQUENCE</scope>
    <source>
        <strain evidence="1">MF-1</strain>
    </source>
</reference>
<name>A0A9Q3IAP8_9BASI</name>
<dbReference type="Proteomes" id="UP000765509">
    <property type="component" value="Unassembled WGS sequence"/>
</dbReference>
<dbReference type="EMBL" id="AVOT02037703">
    <property type="protein sequence ID" value="MBW0532405.1"/>
    <property type="molecule type" value="Genomic_DNA"/>
</dbReference>
<accession>A0A9Q3IAP8</accession>
<dbReference type="AlphaFoldDB" id="A0A9Q3IAP8"/>
<evidence type="ECO:0000313" key="2">
    <source>
        <dbReference type="Proteomes" id="UP000765509"/>
    </source>
</evidence>
<gene>
    <name evidence="1" type="ORF">O181_072120</name>
</gene>
<protein>
    <submittedName>
        <fullName evidence="1">Uncharacterized protein</fullName>
    </submittedName>
</protein>
<keyword evidence="2" id="KW-1185">Reference proteome</keyword>
<organism evidence="1 2">
    <name type="scientific">Austropuccinia psidii MF-1</name>
    <dbReference type="NCBI Taxonomy" id="1389203"/>
    <lineage>
        <taxon>Eukaryota</taxon>
        <taxon>Fungi</taxon>
        <taxon>Dikarya</taxon>
        <taxon>Basidiomycota</taxon>
        <taxon>Pucciniomycotina</taxon>
        <taxon>Pucciniomycetes</taxon>
        <taxon>Pucciniales</taxon>
        <taxon>Sphaerophragmiaceae</taxon>
        <taxon>Austropuccinia</taxon>
    </lineage>
</organism>
<comment type="caution">
    <text evidence="1">The sequence shown here is derived from an EMBL/GenBank/DDBJ whole genome shotgun (WGS) entry which is preliminary data.</text>
</comment>
<evidence type="ECO:0000313" key="1">
    <source>
        <dbReference type="EMBL" id="MBW0532405.1"/>
    </source>
</evidence>
<dbReference type="OrthoDB" id="2507294at2759"/>